<dbReference type="AlphaFoldDB" id="A0A5E7N8P1"/>
<evidence type="ECO:0000313" key="1">
    <source>
        <dbReference type="EMBL" id="VVP33452.1"/>
    </source>
</evidence>
<dbReference type="EMBL" id="CABVIN010000007">
    <property type="protein sequence ID" value="VVP33452.1"/>
    <property type="molecule type" value="Genomic_DNA"/>
</dbReference>
<gene>
    <name evidence="1" type="ORF">PS896_04472</name>
</gene>
<sequence length="43" mass="4823">MLKLNRGFCVLDYAQCWGLKHGIGRTNPYNDGLLQNVRGALCL</sequence>
<proteinExistence type="predicted"/>
<dbReference type="Proteomes" id="UP000377224">
    <property type="component" value="Unassembled WGS sequence"/>
</dbReference>
<accession>A0A5E7N8P1</accession>
<name>A0A5E7N8P1_PSEFL</name>
<evidence type="ECO:0000313" key="2">
    <source>
        <dbReference type="Proteomes" id="UP000377224"/>
    </source>
</evidence>
<organism evidence="1 2">
    <name type="scientific">Pseudomonas fluorescens</name>
    <dbReference type="NCBI Taxonomy" id="294"/>
    <lineage>
        <taxon>Bacteria</taxon>
        <taxon>Pseudomonadati</taxon>
        <taxon>Pseudomonadota</taxon>
        <taxon>Gammaproteobacteria</taxon>
        <taxon>Pseudomonadales</taxon>
        <taxon>Pseudomonadaceae</taxon>
        <taxon>Pseudomonas</taxon>
    </lineage>
</organism>
<reference evidence="1 2" key="1">
    <citation type="submission" date="2019-09" db="EMBL/GenBank/DDBJ databases">
        <authorList>
            <person name="Chandra G."/>
            <person name="Truman W A."/>
        </authorList>
    </citation>
    <scope>NUCLEOTIDE SEQUENCE [LARGE SCALE GENOMIC DNA]</scope>
    <source>
        <strain evidence="1">PS896</strain>
    </source>
</reference>
<protein>
    <submittedName>
        <fullName evidence="1">Uncharacterized protein</fullName>
    </submittedName>
</protein>